<evidence type="ECO:0000313" key="4">
    <source>
        <dbReference type="EMBL" id="CAA9309032.1"/>
    </source>
</evidence>
<evidence type="ECO:0000256" key="3">
    <source>
        <dbReference type="ARBA" id="ARBA00022679"/>
    </source>
</evidence>
<dbReference type="EMBL" id="CADCTX010000250">
    <property type="protein sequence ID" value="CAA9309032.1"/>
    <property type="molecule type" value="Genomic_DNA"/>
</dbReference>
<dbReference type="InterPro" id="IPR015424">
    <property type="entry name" value="PyrdxlP-dep_Trfase"/>
</dbReference>
<keyword evidence="3 4" id="KW-0808">Transferase</keyword>
<organism evidence="4">
    <name type="scientific">uncultured Gemmatimonadaceae bacterium</name>
    <dbReference type="NCBI Taxonomy" id="246130"/>
    <lineage>
        <taxon>Bacteria</taxon>
        <taxon>Pseudomonadati</taxon>
        <taxon>Gemmatimonadota</taxon>
        <taxon>Gemmatimonadia</taxon>
        <taxon>Gemmatimonadales</taxon>
        <taxon>Gemmatimonadaceae</taxon>
        <taxon>environmental samples</taxon>
    </lineage>
</organism>
<name>A0A6J4KM94_9BACT</name>
<accession>A0A6J4KM94</accession>
<dbReference type="AlphaFoldDB" id="A0A6J4KM94"/>
<dbReference type="Gene3D" id="3.40.640.10">
    <property type="entry name" value="Type I PLP-dependent aspartate aminotransferase-like (Major domain)"/>
    <property type="match status" value="1"/>
</dbReference>
<dbReference type="InterPro" id="IPR050881">
    <property type="entry name" value="LL-DAP_aminotransferase"/>
</dbReference>
<dbReference type="EC" id="2.6.1.1" evidence="4"/>
<evidence type="ECO:0000256" key="2">
    <source>
        <dbReference type="ARBA" id="ARBA00022576"/>
    </source>
</evidence>
<evidence type="ECO:0000256" key="1">
    <source>
        <dbReference type="ARBA" id="ARBA00001933"/>
    </source>
</evidence>
<dbReference type="SUPFAM" id="SSF53383">
    <property type="entry name" value="PLP-dependent transferases"/>
    <property type="match status" value="1"/>
</dbReference>
<proteinExistence type="predicted"/>
<dbReference type="InterPro" id="IPR015421">
    <property type="entry name" value="PyrdxlP-dep_Trfase_major"/>
</dbReference>
<dbReference type="PANTHER" id="PTHR42832">
    <property type="entry name" value="AMINO ACID AMINOTRANSFERASE"/>
    <property type="match status" value="1"/>
</dbReference>
<sequence>MPPLSSRFATLPEYLLARIPAKKRELVQRGMDVIDLGAGDADLAPPPAALARLAEASREPALQRYGFGMGHVPYREAASAFMAQRFGARFDPL</sequence>
<keyword evidence="2 4" id="KW-0032">Aminotransferase</keyword>
<comment type="cofactor">
    <cofactor evidence="1">
        <name>pyridoxal 5'-phosphate</name>
        <dbReference type="ChEBI" id="CHEBI:597326"/>
    </cofactor>
</comment>
<dbReference type="GO" id="GO:0004069">
    <property type="term" value="F:L-aspartate:2-oxoglutarate aminotransferase activity"/>
    <property type="evidence" value="ECO:0007669"/>
    <property type="project" value="UniProtKB-EC"/>
</dbReference>
<gene>
    <name evidence="4" type="ORF">AVDCRST_MAG40-859</name>
</gene>
<feature type="non-terminal residue" evidence="4">
    <location>
        <position position="93"/>
    </location>
</feature>
<reference evidence="4" key="1">
    <citation type="submission" date="2020-02" db="EMBL/GenBank/DDBJ databases">
        <authorList>
            <person name="Meier V. D."/>
        </authorList>
    </citation>
    <scope>NUCLEOTIDE SEQUENCE</scope>
    <source>
        <strain evidence="4">AVDCRST_MAG40</strain>
    </source>
</reference>
<protein>
    <submittedName>
        <fullName evidence="4">Aspartate aminotransferase</fullName>
        <ecNumber evidence="4">2.6.1.1</ecNumber>
    </submittedName>
</protein>
<dbReference type="PANTHER" id="PTHR42832:SF3">
    <property type="entry name" value="L-GLUTAMINE--4-(METHYLSULFANYL)-2-OXOBUTANOATE AMINOTRANSFERASE"/>
    <property type="match status" value="1"/>
</dbReference>